<dbReference type="EMBL" id="BMZM01000007">
    <property type="protein sequence ID" value="GHC34869.1"/>
    <property type="molecule type" value="Genomic_DNA"/>
</dbReference>
<proteinExistence type="inferred from homology"/>
<dbReference type="InterPro" id="IPR003688">
    <property type="entry name" value="TraG/VirD4"/>
</dbReference>
<evidence type="ECO:0000256" key="2">
    <source>
        <dbReference type="ARBA" id="ARBA00008806"/>
    </source>
</evidence>
<dbReference type="Proteomes" id="UP000604243">
    <property type="component" value="Unassembled WGS sequence"/>
</dbReference>
<dbReference type="Pfam" id="PF02534">
    <property type="entry name" value="T4SS-DNA_transf"/>
    <property type="match status" value="1"/>
</dbReference>
<dbReference type="SUPFAM" id="SSF52540">
    <property type="entry name" value="P-loop containing nucleoside triphosphate hydrolases"/>
    <property type="match status" value="1"/>
</dbReference>
<feature type="transmembrane region" description="Helical" evidence="7">
    <location>
        <begin position="50"/>
        <end position="74"/>
    </location>
</feature>
<evidence type="ECO:0000313" key="9">
    <source>
        <dbReference type="Proteomes" id="UP000604243"/>
    </source>
</evidence>
<dbReference type="CDD" id="cd01127">
    <property type="entry name" value="TrwB_TraG_TraD_VirD4"/>
    <property type="match status" value="2"/>
</dbReference>
<dbReference type="RefSeq" id="WP_189520108.1">
    <property type="nucleotide sequence ID" value="NZ_BMZM01000007.1"/>
</dbReference>
<comment type="subcellular location">
    <subcellularLocation>
        <location evidence="1">Cell membrane</location>
        <topology evidence="1">Multi-pass membrane protein</topology>
    </subcellularLocation>
</comment>
<keyword evidence="5 7" id="KW-1133">Transmembrane helix</keyword>
<evidence type="ECO:0000256" key="3">
    <source>
        <dbReference type="ARBA" id="ARBA00022475"/>
    </source>
</evidence>
<comment type="similarity">
    <text evidence="2">Belongs to the VirD4/TraG family.</text>
</comment>
<reference evidence="9" key="1">
    <citation type="journal article" date="2019" name="Int. J. Syst. Evol. Microbiol.">
        <title>The Global Catalogue of Microorganisms (GCM) 10K type strain sequencing project: providing services to taxonomists for standard genome sequencing and annotation.</title>
        <authorList>
            <consortium name="The Broad Institute Genomics Platform"/>
            <consortium name="The Broad Institute Genome Sequencing Center for Infectious Disease"/>
            <person name="Wu L."/>
            <person name="Ma J."/>
        </authorList>
    </citation>
    <scope>NUCLEOTIDE SEQUENCE [LARGE SCALE GENOMIC DNA]</scope>
    <source>
        <strain evidence="9">KCTC 42082</strain>
    </source>
</reference>
<gene>
    <name evidence="8" type="ORF">GCM10010082_31960</name>
</gene>
<evidence type="ECO:0000256" key="4">
    <source>
        <dbReference type="ARBA" id="ARBA00022692"/>
    </source>
</evidence>
<feature type="transmembrane region" description="Helical" evidence="7">
    <location>
        <begin position="26"/>
        <end position="43"/>
    </location>
</feature>
<accession>A0ABQ3FQX1</accession>
<evidence type="ECO:0000256" key="7">
    <source>
        <dbReference type="SAM" id="Phobius"/>
    </source>
</evidence>
<dbReference type="PANTHER" id="PTHR37937:SF1">
    <property type="entry name" value="CONJUGATIVE TRANSFER: DNA TRANSPORT"/>
    <property type="match status" value="1"/>
</dbReference>
<protein>
    <recommendedName>
        <fullName evidence="10">Type IV secretion system coupling protein TraD DNA-binding domain-containing protein</fullName>
    </recommendedName>
</protein>
<dbReference type="InterPro" id="IPR027417">
    <property type="entry name" value="P-loop_NTPase"/>
</dbReference>
<sequence length="533" mass="59302">MQDNDDQWRKVGNTAGKVWLNVIRYPMRWAIAAGCIMLLCFLYPDTAEAVVALAVMAALAFFGLPMIGSALGYANPSVTKESSDLLVDSSIQQAVIKRSSHDGVLAGEIAGKPFYISTHDRACVIGPPGTGKTAFLVAQLLEWAESGRSFVVNDIKPEIYGIVRQRLEEKGYRLLVFNPTARCGHRYNLLDDLESPEAVGELAAALVPSENSEDAVFNESARDLLDALITHLREAEGSVSFPRLRDYVAGFSEHRELLRELAASPSAEARELASGLRIVANNERLLGSIFATFQANLRFLRFPAIREALASSDFTLADLCAGRVALFLQFEEAQQQTTARLFSVMMGHVLRYLIEHTDRQPVLLLLDEIGNVPQVAGLVQKLNTIRSRQLPTWLYWQSREQMQTYGAKSDEGANIIMGACDLHLTFRLNDNSTAEWISDKIGSVDRLVRSISETVDPALIPVFSDRTYTHSQSLEREPVIWPYQLQQLPQGETVCTYQGLAWRGTAAPYFKRWPVFEGQRPSAVRGEPYEASE</sequence>
<keyword evidence="3" id="KW-1003">Cell membrane</keyword>
<evidence type="ECO:0000256" key="1">
    <source>
        <dbReference type="ARBA" id="ARBA00004651"/>
    </source>
</evidence>
<organism evidence="8 9">
    <name type="scientific">Kushneria pakistanensis</name>
    <dbReference type="NCBI Taxonomy" id="1508770"/>
    <lineage>
        <taxon>Bacteria</taxon>
        <taxon>Pseudomonadati</taxon>
        <taxon>Pseudomonadota</taxon>
        <taxon>Gammaproteobacteria</taxon>
        <taxon>Oceanospirillales</taxon>
        <taxon>Halomonadaceae</taxon>
        <taxon>Kushneria</taxon>
    </lineage>
</organism>
<evidence type="ECO:0000313" key="8">
    <source>
        <dbReference type="EMBL" id="GHC34869.1"/>
    </source>
</evidence>
<evidence type="ECO:0008006" key="10">
    <source>
        <dbReference type="Google" id="ProtNLM"/>
    </source>
</evidence>
<name>A0ABQ3FQX1_9GAMM</name>
<dbReference type="Gene3D" id="3.40.50.300">
    <property type="entry name" value="P-loop containing nucleotide triphosphate hydrolases"/>
    <property type="match status" value="1"/>
</dbReference>
<keyword evidence="6 7" id="KW-0472">Membrane</keyword>
<dbReference type="InterPro" id="IPR051539">
    <property type="entry name" value="T4SS-coupling_protein"/>
</dbReference>
<comment type="caution">
    <text evidence="8">The sequence shown here is derived from an EMBL/GenBank/DDBJ whole genome shotgun (WGS) entry which is preliminary data.</text>
</comment>
<dbReference type="PANTHER" id="PTHR37937">
    <property type="entry name" value="CONJUGATIVE TRANSFER: DNA TRANSPORT"/>
    <property type="match status" value="1"/>
</dbReference>
<keyword evidence="4 7" id="KW-0812">Transmembrane</keyword>
<evidence type="ECO:0000256" key="6">
    <source>
        <dbReference type="ARBA" id="ARBA00023136"/>
    </source>
</evidence>
<evidence type="ECO:0000256" key="5">
    <source>
        <dbReference type="ARBA" id="ARBA00022989"/>
    </source>
</evidence>
<keyword evidence="9" id="KW-1185">Reference proteome</keyword>